<reference evidence="1" key="1">
    <citation type="submission" date="2023-10" db="EMBL/GenBank/DDBJ databases">
        <authorList>
            <person name="Chen Y."/>
            <person name="Shah S."/>
            <person name="Dougan E. K."/>
            <person name="Thang M."/>
            <person name="Chan C."/>
        </authorList>
    </citation>
    <scope>NUCLEOTIDE SEQUENCE [LARGE SCALE GENOMIC DNA]</scope>
</reference>
<evidence type="ECO:0000313" key="2">
    <source>
        <dbReference type="Proteomes" id="UP001189429"/>
    </source>
</evidence>
<sequence length="141" mass="16107">RQDETSEEEDSDAAQLAARLSKEVQSWGPHPSVERFQMAPRVAWERELMMCGCQCHNTLDWKGRNPVPTTARSVWLLPAQDDAAEHVAEDQASSALATQQAKSFIANLRHPPTTGFPFVEAREELRHWLHEVIEEHEIQLR</sequence>
<organism evidence="1 2">
    <name type="scientific">Prorocentrum cordatum</name>
    <dbReference type="NCBI Taxonomy" id="2364126"/>
    <lineage>
        <taxon>Eukaryota</taxon>
        <taxon>Sar</taxon>
        <taxon>Alveolata</taxon>
        <taxon>Dinophyceae</taxon>
        <taxon>Prorocentrales</taxon>
        <taxon>Prorocentraceae</taxon>
        <taxon>Prorocentrum</taxon>
    </lineage>
</organism>
<feature type="non-terminal residue" evidence="1">
    <location>
        <position position="1"/>
    </location>
</feature>
<dbReference type="Proteomes" id="UP001189429">
    <property type="component" value="Unassembled WGS sequence"/>
</dbReference>
<accession>A0ABN9PUE1</accession>
<feature type="non-terminal residue" evidence="1">
    <location>
        <position position="141"/>
    </location>
</feature>
<proteinExistence type="predicted"/>
<dbReference type="EMBL" id="CAUYUJ010001617">
    <property type="protein sequence ID" value="CAK0796758.1"/>
    <property type="molecule type" value="Genomic_DNA"/>
</dbReference>
<protein>
    <submittedName>
        <fullName evidence="1">Uncharacterized protein</fullName>
    </submittedName>
</protein>
<gene>
    <name evidence="1" type="ORF">PCOR1329_LOCUS6046</name>
</gene>
<comment type="caution">
    <text evidence="1">The sequence shown here is derived from an EMBL/GenBank/DDBJ whole genome shotgun (WGS) entry which is preliminary data.</text>
</comment>
<keyword evidence="2" id="KW-1185">Reference proteome</keyword>
<name>A0ABN9PUE1_9DINO</name>
<evidence type="ECO:0000313" key="1">
    <source>
        <dbReference type="EMBL" id="CAK0796758.1"/>
    </source>
</evidence>